<comment type="caution">
    <text evidence="1">The sequence shown here is derived from an EMBL/GenBank/DDBJ whole genome shotgun (WGS) entry which is preliminary data.</text>
</comment>
<evidence type="ECO:0000313" key="1">
    <source>
        <dbReference type="EMBL" id="THU70319.1"/>
    </source>
</evidence>
<sequence length="77" mass="8131">MWEQAIRFNSQTGGDPHPSLLSCPRVLLFLEGNKGGSTHGDRLTPSLATPNTAIASPISSSSMALLRCHLAPLAMVC</sequence>
<proteinExistence type="predicted"/>
<keyword evidence="2" id="KW-1185">Reference proteome</keyword>
<dbReference type="AlphaFoldDB" id="A0A4S8K611"/>
<evidence type="ECO:0000313" key="2">
    <source>
        <dbReference type="Proteomes" id="UP000317650"/>
    </source>
</evidence>
<dbReference type="Proteomes" id="UP000317650">
    <property type="component" value="Chromosome 8"/>
</dbReference>
<protein>
    <submittedName>
        <fullName evidence="1">Uncharacterized protein</fullName>
    </submittedName>
</protein>
<reference evidence="1 2" key="1">
    <citation type="journal article" date="2019" name="Nat. Plants">
        <title>Genome sequencing of Musa balbisiana reveals subgenome evolution and function divergence in polyploid bananas.</title>
        <authorList>
            <person name="Yao X."/>
        </authorList>
    </citation>
    <scope>NUCLEOTIDE SEQUENCE [LARGE SCALE GENOMIC DNA]</scope>
    <source>
        <strain evidence="2">cv. DH-PKW</strain>
        <tissue evidence="1">Leaves</tissue>
    </source>
</reference>
<organism evidence="1 2">
    <name type="scientific">Musa balbisiana</name>
    <name type="common">Banana</name>
    <dbReference type="NCBI Taxonomy" id="52838"/>
    <lineage>
        <taxon>Eukaryota</taxon>
        <taxon>Viridiplantae</taxon>
        <taxon>Streptophyta</taxon>
        <taxon>Embryophyta</taxon>
        <taxon>Tracheophyta</taxon>
        <taxon>Spermatophyta</taxon>
        <taxon>Magnoliopsida</taxon>
        <taxon>Liliopsida</taxon>
        <taxon>Zingiberales</taxon>
        <taxon>Musaceae</taxon>
        <taxon>Musa</taxon>
    </lineage>
</organism>
<accession>A0A4S8K611</accession>
<name>A0A4S8K611_MUSBA</name>
<gene>
    <name evidence="1" type="ORF">C4D60_Mb08t23740</name>
</gene>
<dbReference type="EMBL" id="PYDT01000002">
    <property type="protein sequence ID" value="THU70319.1"/>
    <property type="molecule type" value="Genomic_DNA"/>
</dbReference>